<dbReference type="EMBL" id="JACHIA010000015">
    <property type="protein sequence ID" value="MBB6072398.1"/>
    <property type="molecule type" value="Genomic_DNA"/>
</dbReference>
<organism evidence="1 2">
    <name type="scientific">Longimicrobium terrae</name>
    <dbReference type="NCBI Taxonomy" id="1639882"/>
    <lineage>
        <taxon>Bacteria</taxon>
        <taxon>Pseudomonadati</taxon>
        <taxon>Gemmatimonadota</taxon>
        <taxon>Longimicrobiia</taxon>
        <taxon>Longimicrobiales</taxon>
        <taxon>Longimicrobiaceae</taxon>
        <taxon>Longimicrobium</taxon>
    </lineage>
</organism>
<dbReference type="Proteomes" id="UP000582837">
    <property type="component" value="Unassembled WGS sequence"/>
</dbReference>
<evidence type="ECO:0000313" key="2">
    <source>
        <dbReference type="Proteomes" id="UP000582837"/>
    </source>
</evidence>
<comment type="caution">
    <text evidence="1">The sequence shown here is derived from an EMBL/GenBank/DDBJ whole genome shotgun (WGS) entry which is preliminary data.</text>
</comment>
<gene>
    <name evidence="1" type="ORF">HNQ61_004060</name>
</gene>
<reference evidence="1 2" key="1">
    <citation type="submission" date="2020-08" db="EMBL/GenBank/DDBJ databases">
        <title>Genomic Encyclopedia of Type Strains, Phase IV (KMG-IV): sequencing the most valuable type-strain genomes for metagenomic binning, comparative biology and taxonomic classification.</title>
        <authorList>
            <person name="Goeker M."/>
        </authorList>
    </citation>
    <scope>NUCLEOTIDE SEQUENCE [LARGE SCALE GENOMIC DNA]</scope>
    <source>
        <strain evidence="1 2">DSM 29007</strain>
    </source>
</reference>
<protein>
    <submittedName>
        <fullName evidence="1">Type II secretory pathway pseudopilin PulG</fullName>
    </submittedName>
</protein>
<name>A0A841H352_9BACT</name>
<dbReference type="AlphaFoldDB" id="A0A841H352"/>
<dbReference type="RefSeq" id="WP_170038399.1">
    <property type="nucleotide sequence ID" value="NZ_JABDTL010000002.1"/>
</dbReference>
<evidence type="ECO:0000313" key="1">
    <source>
        <dbReference type="EMBL" id="MBB6072398.1"/>
    </source>
</evidence>
<keyword evidence="2" id="KW-1185">Reference proteome</keyword>
<accession>A0A841H352</accession>
<sequence length="119" mass="12973">MRLDRRGAVLLEAIVAMAILAVAGTAAVTAVAQAADAVRRAEQADTEARRASAFFHAAALWSRGDLDRRLGDRPQGPWRLEVQRPAQEVYDLTLRDSTGARVLLRTSLFRPDSVRGFGS</sequence>
<proteinExistence type="predicted"/>